<keyword evidence="7 10" id="KW-0408">Iron</keyword>
<dbReference type="PANTHER" id="PTHR35008:SF8">
    <property type="entry name" value="ALCOHOL DEHYDROGENASE CYTOCHROME C SUBUNIT"/>
    <property type="match status" value="1"/>
</dbReference>
<keyword evidence="13" id="KW-0560">Oxidoreductase</keyword>
<dbReference type="GO" id="GO:0005506">
    <property type="term" value="F:iron ion binding"/>
    <property type="evidence" value="ECO:0007669"/>
    <property type="project" value="InterPro"/>
</dbReference>
<comment type="caution">
    <text evidence="13">The sequence shown here is derived from an EMBL/GenBank/DDBJ whole genome shotgun (WGS) entry which is preliminary data.</text>
</comment>
<reference evidence="13 14" key="1">
    <citation type="submission" date="2020-08" db="EMBL/GenBank/DDBJ databases">
        <title>Genomic Encyclopedia of Type Strains, Phase IV (KMG-IV): sequencing the most valuable type-strain genomes for metagenomic binning, comparative biology and taxonomic classification.</title>
        <authorList>
            <person name="Goeker M."/>
        </authorList>
    </citation>
    <scope>NUCLEOTIDE SEQUENCE [LARGE SCALE GENOMIC DNA]</scope>
    <source>
        <strain evidence="13 14">DSM 22198</strain>
    </source>
</reference>
<keyword evidence="5 11" id="KW-0732">Signal</keyword>
<sequence length="426" mass="44365">MRRKHWVGAAAACIALGGLAALAVAYRAPLPAIARPDAASFDRARVARGAVLAAIGDCAVCHTADRGAAYAGGRPLPTPFGTLYTTNITPDIATGIGTWSLDAFTRALREGVARDGHHLYPALPYEHYTHVTDGDVEALYAFLMTRPAVSAPPQPNHMIFPLGFRPLLAGWKLLFLHRGALPPRTDRDAQWNRGAYLVEGLGHCGGCHTPRNPLGGEETGRAYAGGVAEGWVAPPLDGSSPAPIPWTADGLYRYLRTGMDGEHGAAAGPMGPVTHDLSAIPEDEVRAIAVYVASLRMDGRPGPGPGPVDHADAAAQAHPAGAALFAGACGGCHEAGAPMLTGGRPGLGLASGLQLEEPANVVRAILEGLRPPVGAAGPFMPPFANSLTDGQVAEVAAYLRARYSDRPAWTNLTRESATARKEGQQP</sequence>
<feature type="domain" description="Cytochrome c" evidence="12">
    <location>
        <begin position="189"/>
        <end position="296"/>
    </location>
</feature>
<dbReference type="GO" id="GO:0016614">
    <property type="term" value="F:oxidoreductase activity, acting on CH-OH group of donors"/>
    <property type="evidence" value="ECO:0007669"/>
    <property type="project" value="InterPro"/>
</dbReference>
<evidence type="ECO:0000256" key="3">
    <source>
        <dbReference type="ARBA" id="ARBA00022617"/>
    </source>
</evidence>
<feature type="binding site" description="covalent" evidence="9">
    <location>
        <position position="61"/>
    </location>
    <ligand>
        <name>heme c</name>
        <dbReference type="ChEBI" id="CHEBI:61717"/>
        <label>1</label>
    </ligand>
</feature>
<evidence type="ECO:0000313" key="13">
    <source>
        <dbReference type="EMBL" id="MBB6252064.1"/>
    </source>
</evidence>
<feature type="binding site" description="covalent" evidence="9">
    <location>
        <position position="204"/>
    </location>
    <ligand>
        <name>heme c</name>
        <dbReference type="ChEBI" id="CHEBI:61717"/>
        <label>2</label>
    </ligand>
</feature>
<dbReference type="EC" id="1.17.2.1" evidence="13"/>
<dbReference type="SUPFAM" id="SSF46626">
    <property type="entry name" value="Cytochrome c"/>
    <property type="match status" value="3"/>
</dbReference>
<organism evidence="13 14">
    <name type="scientific">Nitrospirillum iridis</name>
    <dbReference type="NCBI Taxonomy" id="765888"/>
    <lineage>
        <taxon>Bacteria</taxon>
        <taxon>Pseudomonadati</taxon>
        <taxon>Pseudomonadota</taxon>
        <taxon>Alphaproteobacteria</taxon>
        <taxon>Rhodospirillales</taxon>
        <taxon>Azospirillaceae</taxon>
        <taxon>Nitrospirillum</taxon>
    </lineage>
</organism>
<evidence type="ECO:0000259" key="12">
    <source>
        <dbReference type="PROSITE" id="PS51007"/>
    </source>
</evidence>
<gene>
    <name evidence="13" type="ORF">FHS74_002624</name>
</gene>
<feature type="binding site" description="axial binding residue" evidence="10">
    <location>
        <position position="208"/>
    </location>
    <ligand>
        <name>heme c</name>
        <dbReference type="ChEBI" id="CHEBI:61717"/>
        <label>2</label>
    </ligand>
    <ligandPart>
        <name>Fe</name>
        <dbReference type="ChEBI" id="CHEBI:18248"/>
    </ligandPart>
</feature>
<dbReference type="GO" id="GO:0020037">
    <property type="term" value="F:heme binding"/>
    <property type="evidence" value="ECO:0007669"/>
    <property type="project" value="InterPro"/>
</dbReference>
<dbReference type="AlphaFoldDB" id="A0A7X0AXR2"/>
<feature type="chain" id="PRO_5031239078" evidence="11">
    <location>
        <begin position="24"/>
        <end position="426"/>
    </location>
</feature>
<keyword evidence="14" id="KW-1185">Reference proteome</keyword>
<accession>A0A7X0AXR2</accession>
<evidence type="ECO:0000256" key="5">
    <source>
        <dbReference type="ARBA" id="ARBA00022729"/>
    </source>
</evidence>
<evidence type="ECO:0000256" key="1">
    <source>
        <dbReference type="ARBA" id="ARBA00004236"/>
    </source>
</evidence>
<evidence type="ECO:0000256" key="6">
    <source>
        <dbReference type="ARBA" id="ARBA00022737"/>
    </source>
</evidence>
<feature type="binding site" description="covalent" evidence="9">
    <location>
        <position position="207"/>
    </location>
    <ligand>
        <name>heme c</name>
        <dbReference type="ChEBI" id="CHEBI:61717"/>
        <label>2</label>
    </ligand>
</feature>
<dbReference type="GO" id="GO:0005886">
    <property type="term" value="C:plasma membrane"/>
    <property type="evidence" value="ECO:0007669"/>
    <property type="project" value="UniProtKB-SubCell"/>
</dbReference>
<dbReference type="EMBL" id="JACIIZ010000006">
    <property type="protein sequence ID" value="MBB6252064.1"/>
    <property type="molecule type" value="Genomic_DNA"/>
</dbReference>
<evidence type="ECO:0000256" key="7">
    <source>
        <dbReference type="ARBA" id="ARBA00023004"/>
    </source>
</evidence>
<feature type="signal peptide" evidence="11">
    <location>
        <begin position="1"/>
        <end position="23"/>
    </location>
</feature>
<dbReference type="RefSeq" id="WP_184801034.1">
    <property type="nucleotide sequence ID" value="NZ_JACIIZ010000006.1"/>
</dbReference>
<keyword evidence="6" id="KW-0677">Repeat</keyword>
<feature type="binding site" description="axial binding residue" evidence="10">
    <location>
        <position position="62"/>
    </location>
    <ligand>
        <name>heme c</name>
        <dbReference type="ChEBI" id="CHEBI:61717"/>
        <label>1</label>
    </ligand>
    <ligandPart>
        <name>Fe</name>
        <dbReference type="ChEBI" id="CHEBI:18248"/>
    </ligandPart>
</feature>
<dbReference type="Pfam" id="PF13442">
    <property type="entry name" value="Cytochrome_CBB3"/>
    <property type="match status" value="1"/>
</dbReference>
<feature type="binding site" description="covalent" evidence="9">
    <location>
        <position position="332"/>
    </location>
    <ligand>
        <name>heme c</name>
        <dbReference type="ChEBI" id="CHEBI:61717"/>
        <label>3</label>
    </ligand>
</feature>
<comment type="subcellular location">
    <subcellularLocation>
        <location evidence="1">Cell membrane</location>
    </subcellularLocation>
</comment>
<feature type="domain" description="Cytochrome c" evidence="12">
    <location>
        <begin position="44"/>
        <end position="147"/>
    </location>
</feature>
<keyword evidence="3 9" id="KW-0349">Heme</keyword>
<evidence type="ECO:0000256" key="2">
    <source>
        <dbReference type="ARBA" id="ARBA00022475"/>
    </source>
</evidence>
<proteinExistence type="predicted"/>
<protein>
    <submittedName>
        <fullName evidence="13">Nicotinate dehydrogenase subunit B</fullName>
        <ecNumber evidence="13">1.17.2.1</ecNumber>
    </submittedName>
</protein>
<evidence type="ECO:0000256" key="10">
    <source>
        <dbReference type="PIRSR" id="PIRSR000018-51"/>
    </source>
</evidence>
<dbReference type="Gene3D" id="1.10.760.10">
    <property type="entry name" value="Cytochrome c-like domain"/>
    <property type="match status" value="3"/>
</dbReference>
<dbReference type="Proteomes" id="UP000539175">
    <property type="component" value="Unassembled WGS sequence"/>
</dbReference>
<name>A0A7X0AXR2_9PROT</name>
<comment type="cofactor">
    <cofactor evidence="9">
        <name>heme c</name>
        <dbReference type="ChEBI" id="CHEBI:61717"/>
    </cofactor>
    <text evidence="9">Binds 3 heme c groups covalently per subunit.</text>
</comment>
<feature type="binding site" description="covalent" evidence="9">
    <location>
        <position position="329"/>
    </location>
    <ligand>
        <name>heme c</name>
        <dbReference type="ChEBI" id="CHEBI:61717"/>
        <label>3</label>
    </ligand>
</feature>
<evidence type="ECO:0000256" key="4">
    <source>
        <dbReference type="ARBA" id="ARBA00022723"/>
    </source>
</evidence>
<dbReference type="GO" id="GO:0009055">
    <property type="term" value="F:electron transfer activity"/>
    <property type="evidence" value="ECO:0007669"/>
    <property type="project" value="InterPro"/>
</dbReference>
<dbReference type="InterPro" id="IPR009056">
    <property type="entry name" value="Cyt_c-like_dom"/>
</dbReference>
<dbReference type="InterPro" id="IPR014353">
    <property type="entry name" value="Membr-bd_ADH_cyt_c"/>
</dbReference>
<feature type="domain" description="Cytochrome c" evidence="12">
    <location>
        <begin position="316"/>
        <end position="403"/>
    </location>
</feature>
<dbReference type="InterPro" id="IPR036909">
    <property type="entry name" value="Cyt_c-like_dom_sf"/>
</dbReference>
<feature type="binding site" description="covalent" evidence="9">
    <location>
        <position position="58"/>
    </location>
    <ligand>
        <name>heme c</name>
        <dbReference type="ChEBI" id="CHEBI:61717"/>
        <label>1</label>
    </ligand>
</feature>
<keyword evidence="8" id="KW-0472">Membrane</keyword>
<keyword evidence="2" id="KW-1003">Cell membrane</keyword>
<dbReference type="PROSITE" id="PS51007">
    <property type="entry name" value="CYTC"/>
    <property type="match status" value="3"/>
</dbReference>
<evidence type="ECO:0000313" key="14">
    <source>
        <dbReference type="Proteomes" id="UP000539175"/>
    </source>
</evidence>
<dbReference type="PANTHER" id="PTHR35008">
    <property type="entry name" value="BLL4482 PROTEIN-RELATED"/>
    <property type="match status" value="1"/>
</dbReference>
<evidence type="ECO:0000256" key="11">
    <source>
        <dbReference type="SAM" id="SignalP"/>
    </source>
</evidence>
<dbReference type="Pfam" id="PF00034">
    <property type="entry name" value="Cytochrom_C"/>
    <property type="match status" value="1"/>
</dbReference>
<feature type="binding site" description="axial binding residue" evidence="10">
    <location>
        <position position="333"/>
    </location>
    <ligand>
        <name>heme c</name>
        <dbReference type="ChEBI" id="CHEBI:61717"/>
        <label>3</label>
    </ligand>
    <ligandPart>
        <name>Fe</name>
        <dbReference type="ChEBI" id="CHEBI:18248"/>
    </ligandPart>
</feature>
<keyword evidence="4 10" id="KW-0479">Metal-binding</keyword>
<dbReference type="PIRSF" id="PIRSF000018">
    <property type="entry name" value="Mb_ADH_cyt_c"/>
    <property type="match status" value="1"/>
</dbReference>
<dbReference type="InterPro" id="IPR051459">
    <property type="entry name" value="Cytochrome_c-type_DH"/>
</dbReference>
<evidence type="ECO:0000256" key="9">
    <source>
        <dbReference type="PIRSR" id="PIRSR000018-50"/>
    </source>
</evidence>
<evidence type="ECO:0000256" key="8">
    <source>
        <dbReference type="ARBA" id="ARBA00023136"/>
    </source>
</evidence>